<reference evidence="3" key="1">
    <citation type="journal article" date="2019" name="Int. J. Syst. Evol. Microbiol.">
        <title>The Global Catalogue of Microorganisms (GCM) 10K type strain sequencing project: providing services to taxonomists for standard genome sequencing and annotation.</title>
        <authorList>
            <consortium name="The Broad Institute Genomics Platform"/>
            <consortium name="The Broad Institute Genome Sequencing Center for Infectious Disease"/>
            <person name="Wu L."/>
            <person name="Ma J."/>
        </authorList>
    </citation>
    <scope>NUCLEOTIDE SEQUENCE [LARGE SCALE GENOMIC DNA]</scope>
    <source>
        <strain evidence="3">JCM 16949</strain>
    </source>
</reference>
<comment type="caution">
    <text evidence="2">The sequence shown here is derived from an EMBL/GenBank/DDBJ whole genome shotgun (WGS) entry which is preliminary data.</text>
</comment>
<dbReference type="Proteomes" id="UP001501004">
    <property type="component" value="Unassembled WGS sequence"/>
</dbReference>
<gene>
    <name evidence="2" type="ORF">GCM10022239_19180</name>
</gene>
<organism evidence="2 3">
    <name type="scientific">Leifsonella bigeumensis</name>
    <dbReference type="NCBI Taxonomy" id="433643"/>
    <lineage>
        <taxon>Bacteria</taxon>
        <taxon>Bacillati</taxon>
        <taxon>Actinomycetota</taxon>
        <taxon>Actinomycetes</taxon>
        <taxon>Micrococcales</taxon>
        <taxon>Microbacteriaceae</taxon>
        <taxon>Leifsonella</taxon>
    </lineage>
</organism>
<proteinExistence type="predicted"/>
<name>A0ABP7FNY4_9MICO</name>
<protein>
    <submittedName>
        <fullName evidence="2">Uncharacterized protein</fullName>
    </submittedName>
</protein>
<evidence type="ECO:0000313" key="3">
    <source>
        <dbReference type="Proteomes" id="UP001501004"/>
    </source>
</evidence>
<dbReference type="RefSeq" id="WP_344756095.1">
    <property type="nucleotide sequence ID" value="NZ_BAABAE010000003.1"/>
</dbReference>
<evidence type="ECO:0000256" key="1">
    <source>
        <dbReference type="SAM" id="MobiDB-lite"/>
    </source>
</evidence>
<accession>A0ABP7FNY4</accession>
<feature type="region of interest" description="Disordered" evidence="1">
    <location>
        <begin position="126"/>
        <end position="150"/>
    </location>
</feature>
<keyword evidence="3" id="KW-1185">Reference proteome</keyword>
<sequence length="150" mass="16594">MSTDTKTTARALAAGDEIHVLAGGLLIFGLALKRGDTLTVTQRQIDGQTDTVGNNWTRDLSDEAQLERWREIRLGFGPFPDDLRRWLYGSPQWAVEREAARQRAWAIIDPVERAAAREAVEIEYGPGLPTSRTLNAAPAAQQRPSGNRGR</sequence>
<dbReference type="EMBL" id="BAABAE010000003">
    <property type="protein sequence ID" value="GAA3743918.1"/>
    <property type="molecule type" value="Genomic_DNA"/>
</dbReference>
<evidence type="ECO:0000313" key="2">
    <source>
        <dbReference type="EMBL" id="GAA3743918.1"/>
    </source>
</evidence>